<protein>
    <submittedName>
        <fullName evidence="1">Uncharacterized protein</fullName>
    </submittedName>
</protein>
<accession>A0ABV2R105</accession>
<comment type="caution">
    <text evidence="1">The sequence shown here is derived from an EMBL/GenBank/DDBJ whole genome shotgun (WGS) entry which is preliminary data.</text>
</comment>
<dbReference type="RefSeq" id="WP_354552082.1">
    <property type="nucleotide sequence ID" value="NZ_JBEPSM010000002.1"/>
</dbReference>
<proteinExistence type="predicted"/>
<reference evidence="1 2" key="1">
    <citation type="submission" date="2024-06" db="EMBL/GenBank/DDBJ databases">
        <title>Sorghum-associated microbial communities from plants grown in Nebraska, USA.</title>
        <authorList>
            <person name="Schachtman D."/>
        </authorList>
    </citation>
    <scope>NUCLEOTIDE SEQUENCE [LARGE SCALE GENOMIC DNA]</scope>
    <source>
        <strain evidence="1 2">3207</strain>
    </source>
</reference>
<sequence length="218" mass="21874">MLAINQLYGFGVGGDDPFSLTYINESQSTTATISIPAGAVPGDLAILFQMGTTATAATPLVTPSGWTRAYGVNGLLSFIGRGGSFEYKVLTSGDISAGTVTGINGNSNNQKAILLLRPSKPIATISIVSTAGVFTSSDPPSQTITPTALVAVLCGIAAGATAGTAVVIGSMAANLPMGAVRATGGFIIENDALASETWDMADLGDVNLLLSCSIQVAA</sequence>
<keyword evidence="2" id="KW-1185">Reference proteome</keyword>
<dbReference type="Proteomes" id="UP001549321">
    <property type="component" value="Unassembled WGS sequence"/>
</dbReference>
<evidence type="ECO:0000313" key="2">
    <source>
        <dbReference type="Proteomes" id="UP001549321"/>
    </source>
</evidence>
<gene>
    <name evidence="1" type="ORF">ABIE08_002903</name>
</gene>
<dbReference type="EMBL" id="JBEPSM010000002">
    <property type="protein sequence ID" value="MET4634957.1"/>
    <property type="molecule type" value="Genomic_DNA"/>
</dbReference>
<evidence type="ECO:0000313" key="1">
    <source>
        <dbReference type="EMBL" id="MET4634957.1"/>
    </source>
</evidence>
<organism evidence="1 2">
    <name type="scientific">Kaistia defluvii</name>
    <dbReference type="NCBI Taxonomy" id="410841"/>
    <lineage>
        <taxon>Bacteria</taxon>
        <taxon>Pseudomonadati</taxon>
        <taxon>Pseudomonadota</taxon>
        <taxon>Alphaproteobacteria</taxon>
        <taxon>Hyphomicrobiales</taxon>
        <taxon>Kaistiaceae</taxon>
        <taxon>Kaistia</taxon>
    </lineage>
</organism>
<name>A0ABV2R105_9HYPH</name>